<sequence length="156" mass="18263">MSLFQVLYEVLNQNGWDFDFDTKNEIIKLEIRGVNANFHAFLLVDEEQESLLCNTHINQKIPYAKRLEVCDFMSRVNYELANGNFEMDMDNGEIRFRTFLDLADAEPSKDQILNIVWNGVLGFDTYYPGLMKLVYENYSAEEAVAYCSEENRRTED</sequence>
<dbReference type="AlphaFoldDB" id="A0A0J1FMB6"/>
<dbReference type="Proteomes" id="UP000036356">
    <property type="component" value="Unassembled WGS sequence"/>
</dbReference>
<evidence type="ECO:0008006" key="3">
    <source>
        <dbReference type="Google" id="ProtNLM"/>
    </source>
</evidence>
<dbReference type="STRING" id="476652.DEAC_c35620"/>
<organism evidence="1 2">
    <name type="scientific">Desulfosporosinus acididurans</name>
    <dbReference type="NCBI Taxonomy" id="476652"/>
    <lineage>
        <taxon>Bacteria</taxon>
        <taxon>Bacillati</taxon>
        <taxon>Bacillota</taxon>
        <taxon>Clostridia</taxon>
        <taxon>Eubacteriales</taxon>
        <taxon>Desulfitobacteriaceae</taxon>
        <taxon>Desulfosporosinus</taxon>
    </lineage>
</organism>
<dbReference type="RefSeq" id="WP_047811344.1">
    <property type="nucleotide sequence ID" value="NZ_LDZY01000013.1"/>
</dbReference>
<proteinExistence type="predicted"/>
<dbReference type="Pfam" id="PF10722">
    <property type="entry name" value="YbjN"/>
    <property type="match status" value="1"/>
</dbReference>
<keyword evidence="2" id="KW-1185">Reference proteome</keyword>
<dbReference type="PATRIC" id="fig|476652.3.peg.3756"/>
<comment type="caution">
    <text evidence="1">The sequence shown here is derived from an EMBL/GenBank/DDBJ whole genome shotgun (WGS) entry which is preliminary data.</text>
</comment>
<dbReference type="EMBL" id="LDZY01000013">
    <property type="protein sequence ID" value="KLU64615.1"/>
    <property type="molecule type" value="Genomic_DNA"/>
</dbReference>
<accession>A0A0J1FMB6</accession>
<reference evidence="1 2" key="1">
    <citation type="submission" date="2015-06" db="EMBL/GenBank/DDBJ databases">
        <title>Draft genome of the moderately acidophilic sulfate reducer Candidatus Desulfosporosinus acididurans strain M1.</title>
        <authorList>
            <person name="Poehlein A."/>
            <person name="Petzsch P."/>
            <person name="Johnson B.D."/>
            <person name="Schloemann M."/>
            <person name="Daniel R."/>
            <person name="Muehling M."/>
        </authorList>
    </citation>
    <scope>NUCLEOTIDE SEQUENCE [LARGE SCALE GENOMIC DNA]</scope>
    <source>
        <strain evidence="1 2">M1</strain>
    </source>
</reference>
<protein>
    <recommendedName>
        <fullName evidence="3">Bacterial sensory transduction regulator</fullName>
    </recommendedName>
</protein>
<name>A0A0J1FMB6_9FIRM</name>
<gene>
    <name evidence="1" type="ORF">DEAC_c35620</name>
</gene>
<dbReference type="CDD" id="cd17033">
    <property type="entry name" value="DR1245-like"/>
    <property type="match status" value="1"/>
</dbReference>
<evidence type="ECO:0000313" key="2">
    <source>
        <dbReference type="Proteomes" id="UP000036356"/>
    </source>
</evidence>
<evidence type="ECO:0000313" key="1">
    <source>
        <dbReference type="EMBL" id="KLU64615.1"/>
    </source>
</evidence>
<dbReference type="InterPro" id="IPR019660">
    <property type="entry name" value="Put_sensory_transdc_reg_YbjN"/>
</dbReference>